<reference evidence="2" key="1">
    <citation type="submission" date="2021-06" db="EMBL/GenBank/DDBJ databases">
        <authorList>
            <person name="Kallberg Y."/>
            <person name="Tangrot J."/>
            <person name="Rosling A."/>
        </authorList>
    </citation>
    <scope>NUCLEOTIDE SEQUENCE</scope>
    <source>
        <strain evidence="2">MA453B</strain>
    </source>
</reference>
<evidence type="ECO:0000313" key="2">
    <source>
        <dbReference type="EMBL" id="CAG8562763.1"/>
    </source>
</evidence>
<gene>
    <name evidence="2" type="ORF">DERYTH_LOCUS5819</name>
</gene>
<feature type="transmembrane region" description="Helical" evidence="1">
    <location>
        <begin position="7"/>
        <end position="28"/>
    </location>
</feature>
<dbReference type="Proteomes" id="UP000789405">
    <property type="component" value="Unassembled WGS sequence"/>
</dbReference>
<proteinExistence type="predicted"/>
<dbReference type="EMBL" id="CAJVPY010002504">
    <property type="protein sequence ID" value="CAG8562763.1"/>
    <property type="molecule type" value="Genomic_DNA"/>
</dbReference>
<sequence length="75" mass="8140">LSSAGSNVALLESLFGVLVVGIVCWLLVQSCCASFSLQMVDIISFLVPDFATFGELFVFLENCAIKMPLGFLEKF</sequence>
<keyword evidence="1" id="KW-0472">Membrane</keyword>
<accession>A0A9N9FXB4</accession>
<feature type="non-terminal residue" evidence="2">
    <location>
        <position position="75"/>
    </location>
</feature>
<keyword evidence="1" id="KW-1133">Transmembrane helix</keyword>
<dbReference type="AlphaFoldDB" id="A0A9N9FXB4"/>
<evidence type="ECO:0000313" key="3">
    <source>
        <dbReference type="Proteomes" id="UP000789405"/>
    </source>
</evidence>
<keyword evidence="3" id="KW-1185">Reference proteome</keyword>
<name>A0A9N9FXB4_9GLOM</name>
<protein>
    <submittedName>
        <fullName evidence="2">23490_t:CDS:1</fullName>
    </submittedName>
</protein>
<organism evidence="2 3">
    <name type="scientific">Dentiscutata erythropus</name>
    <dbReference type="NCBI Taxonomy" id="1348616"/>
    <lineage>
        <taxon>Eukaryota</taxon>
        <taxon>Fungi</taxon>
        <taxon>Fungi incertae sedis</taxon>
        <taxon>Mucoromycota</taxon>
        <taxon>Glomeromycotina</taxon>
        <taxon>Glomeromycetes</taxon>
        <taxon>Diversisporales</taxon>
        <taxon>Gigasporaceae</taxon>
        <taxon>Dentiscutata</taxon>
    </lineage>
</organism>
<comment type="caution">
    <text evidence="2">The sequence shown here is derived from an EMBL/GenBank/DDBJ whole genome shotgun (WGS) entry which is preliminary data.</text>
</comment>
<keyword evidence="1" id="KW-0812">Transmembrane</keyword>
<evidence type="ECO:0000256" key="1">
    <source>
        <dbReference type="SAM" id="Phobius"/>
    </source>
</evidence>